<evidence type="ECO:0000313" key="2">
    <source>
        <dbReference type="Proteomes" id="UP000315037"/>
    </source>
</evidence>
<dbReference type="Proteomes" id="UP000315037">
    <property type="component" value="Unassembled WGS sequence"/>
</dbReference>
<dbReference type="AlphaFoldDB" id="A0A506UM57"/>
<comment type="caution">
    <text evidence="1">The sequence shown here is derived from an EMBL/GenBank/DDBJ whole genome shotgun (WGS) entry which is preliminary data.</text>
</comment>
<protein>
    <recommendedName>
        <fullName evidence="3">DNA transfer protein</fullName>
    </recommendedName>
</protein>
<accession>A0A506UM57</accession>
<reference evidence="1 2" key="1">
    <citation type="submission" date="2019-03" db="EMBL/GenBank/DDBJ databases">
        <title>The complete genome sequence of Neokomagataea sp. Jb2 NBRC113641.</title>
        <authorList>
            <person name="Chua K.-O."/>
            <person name="Chan K.-G."/>
            <person name="See-Too W.-S."/>
        </authorList>
    </citation>
    <scope>NUCLEOTIDE SEQUENCE [LARGE SCALE GENOMIC DNA]</scope>
    <source>
        <strain evidence="1 2">Jb2</strain>
    </source>
</reference>
<evidence type="ECO:0000313" key="1">
    <source>
        <dbReference type="EMBL" id="TPW34409.1"/>
    </source>
</evidence>
<sequence>MGSIAAGAGAAAQGAAQIAATKLQIKEIEKARQQELAAGNQAAQTIQQAGDQAGSLYRPYTDFGTQALQNMTQNLPQYNQTDSTYTQDAANQLNRLQNGMTEDYLKQTPGYQFTLSQGLESANNGMAARGLANSGAAQKAAEQYATGLADQTYMNQANTTLNTAQGYNALNQQAQQNLQNTFARQNALLDTGMQATGAQAANITNTAGNAANARLAGAGAGAALTAQSGNALMNGISGIGKTVSQGVQGALS</sequence>
<dbReference type="RefSeq" id="WP_165600993.1">
    <property type="nucleotide sequence ID" value="NZ_SORZ01000002.1"/>
</dbReference>
<proteinExistence type="predicted"/>
<gene>
    <name evidence="1" type="ORF">E3202_07950</name>
</gene>
<dbReference type="EMBL" id="SORZ01000002">
    <property type="protein sequence ID" value="TPW34409.1"/>
    <property type="molecule type" value="Genomic_DNA"/>
</dbReference>
<organism evidence="1 2">
    <name type="scientific">Oecophyllibacter saccharovorans</name>
    <dbReference type="NCBI Taxonomy" id="2558360"/>
    <lineage>
        <taxon>Bacteria</taxon>
        <taxon>Pseudomonadati</taxon>
        <taxon>Pseudomonadota</taxon>
        <taxon>Alphaproteobacteria</taxon>
        <taxon>Acetobacterales</taxon>
        <taxon>Acetobacteraceae</taxon>
        <taxon>Oecophyllibacter</taxon>
    </lineage>
</organism>
<keyword evidence="2" id="KW-1185">Reference proteome</keyword>
<name>A0A506UM57_9PROT</name>
<evidence type="ECO:0008006" key="3">
    <source>
        <dbReference type="Google" id="ProtNLM"/>
    </source>
</evidence>